<organism evidence="2 3">
    <name type="scientific">Amycolatopsis endophytica</name>
    <dbReference type="NCBI Taxonomy" id="860233"/>
    <lineage>
        <taxon>Bacteria</taxon>
        <taxon>Bacillati</taxon>
        <taxon>Actinomycetota</taxon>
        <taxon>Actinomycetes</taxon>
        <taxon>Pseudonocardiales</taxon>
        <taxon>Pseudonocardiaceae</taxon>
        <taxon>Amycolatopsis</taxon>
    </lineage>
</organism>
<dbReference type="EMBL" id="JACCFK010000001">
    <property type="protein sequence ID" value="NYI90434.1"/>
    <property type="molecule type" value="Genomic_DNA"/>
</dbReference>
<dbReference type="PANTHER" id="PTHR38113">
    <property type="match status" value="1"/>
</dbReference>
<gene>
    <name evidence="2" type="ORF">HNR02_003757</name>
</gene>
<evidence type="ECO:0000259" key="1">
    <source>
        <dbReference type="Pfam" id="PF10056"/>
    </source>
</evidence>
<accession>A0A853B6P5</accession>
<keyword evidence="3" id="KW-1185">Reference proteome</keyword>
<dbReference type="Pfam" id="PF10056">
    <property type="entry name" value="DUF2293"/>
    <property type="match status" value="1"/>
</dbReference>
<comment type="caution">
    <text evidence="2">The sequence shown here is derived from an EMBL/GenBank/DDBJ whole genome shotgun (WGS) entry which is preliminary data.</text>
</comment>
<dbReference type="PANTHER" id="PTHR38113:SF2">
    <property type="entry name" value="DUF2293 DOMAIN-CONTAINING PROTEIN"/>
    <property type="match status" value="1"/>
</dbReference>
<protein>
    <recommendedName>
        <fullName evidence="1">DUF2293 domain-containing protein</fullName>
    </recommendedName>
</protein>
<feature type="domain" description="DUF2293" evidence="1">
    <location>
        <begin position="262"/>
        <end position="347"/>
    </location>
</feature>
<proteinExistence type="predicted"/>
<sequence length="349" mass="38912">MVAKLHSRVAKVAATALAEHQYVAPVDVLTGLGWVSPVNVEQWRRGRFSPLSQLLPVDDTRVAEALRILGEWARENGLTSADTDYIAGTRDRRDLRFTGDDALDRLCRTHWLAPGLSEKQRTRLTERQNKAPDLAVFTAGTAWTCAGCAARGEAGELRLPEGDGFLCLDCADFDHLVFLPAGNAALSRRAKQESSLCALVLRFNRRRKRHERQGILVEPAALERAEQQCLADEDVRARRRERDAERRAVQDVDFQAAFATTIRELYPGCPTDRAQAIAEHAGTRGSGRVGRSAAGRALDEEAVRLAVVASVRHLDTDYDRLLMDGMPRMEAREQIRADLDRVLERWGQP</sequence>
<dbReference type="AlphaFoldDB" id="A0A853B6P5"/>
<evidence type="ECO:0000313" key="3">
    <source>
        <dbReference type="Proteomes" id="UP000549616"/>
    </source>
</evidence>
<evidence type="ECO:0000313" key="2">
    <source>
        <dbReference type="EMBL" id="NYI90434.1"/>
    </source>
</evidence>
<name>A0A853B6P5_9PSEU</name>
<dbReference type="RefSeq" id="WP_179774451.1">
    <property type="nucleotide sequence ID" value="NZ_JACCFK010000001.1"/>
</dbReference>
<dbReference type="InterPro" id="IPR018744">
    <property type="entry name" value="DUF2293"/>
</dbReference>
<dbReference type="Proteomes" id="UP000549616">
    <property type="component" value="Unassembled WGS sequence"/>
</dbReference>
<reference evidence="2 3" key="1">
    <citation type="submission" date="2020-07" db="EMBL/GenBank/DDBJ databases">
        <title>Sequencing the genomes of 1000 actinobacteria strains.</title>
        <authorList>
            <person name="Klenk H.-P."/>
        </authorList>
    </citation>
    <scope>NUCLEOTIDE SEQUENCE [LARGE SCALE GENOMIC DNA]</scope>
    <source>
        <strain evidence="2 3">DSM 104006</strain>
    </source>
</reference>